<dbReference type="EMBL" id="LSBJ02000012">
    <property type="protein sequence ID" value="OAQ59044.1"/>
    <property type="molecule type" value="Genomic_DNA"/>
</dbReference>
<sequence length="222" mass="24200">MRQPKEISLWSVGLSGTDFLHDKQDQANFKKHLDNVLDTTGPTYSSIDSLSYLGSDAAFPLVYMNSILPGSVRRVIEVVNVNYGYEPATQQCKHSIACLLQIYAKLVFKERTGIAGSGAGTERSASLSQHLEHLQQIFPGDVGICAEACTLDDLQLVPHQLDGLLYLFNLMSGYVLASLVGSSYGSQCFQQQLMMAWPRVQKLLATVKCPDLGTAASPRAGL</sequence>
<keyword evidence="2" id="KW-1185">Reference proteome</keyword>
<dbReference type="GeneID" id="28853991"/>
<accession>A0A179F0R6</accession>
<evidence type="ECO:0000313" key="1">
    <source>
        <dbReference type="EMBL" id="OAQ59044.1"/>
    </source>
</evidence>
<protein>
    <submittedName>
        <fullName evidence="1">Uncharacterized protein</fullName>
    </submittedName>
</protein>
<dbReference type="AlphaFoldDB" id="A0A179F0R6"/>
<dbReference type="RefSeq" id="XP_018137124.1">
    <property type="nucleotide sequence ID" value="XM_018289997.1"/>
</dbReference>
<reference evidence="1 2" key="1">
    <citation type="journal article" date="2016" name="PLoS Pathog.">
        <title>Biosynthesis of antibiotic leucinostatins in bio-control fungus Purpureocillium lilacinum and their inhibition on phytophthora revealed by genome mining.</title>
        <authorList>
            <person name="Wang G."/>
            <person name="Liu Z."/>
            <person name="Lin R."/>
            <person name="Li E."/>
            <person name="Mao Z."/>
            <person name="Ling J."/>
            <person name="Yang Y."/>
            <person name="Yin W.B."/>
            <person name="Xie B."/>
        </authorList>
    </citation>
    <scope>NUCLEOTIDE SEQUENCE [LARGE SCALE GENOMIC DNA]</scope>
    <source>
        <strain evidence="1">170</strain>
    </source>
</reference>
<proteinExistence type="predicted"/>
<dbReference type="KEGG" id="pchm:VFPPC_11966"/>
<dbReference type="Proteomes" id="UP000078397">
    <property type="component" value="Unassembled WGS sequence"/>
</dbReference>
<comment type="caution">
    <text evidence="1">The sequence shown here is derived from an EMBL/GenBank/DDBJ whole genome shotgun (WGS) entry which is preliminary data.</text>
</comment>
<organism evidence="1 2">
    <name type="scientific">Pochonia chlamydosporia 170</name>
    <dbReference type="NCBI Taxonomy" id="1380566"/>
    <lineage>
        <taxon>Eukaryota</taxon>
        <taxon>Fungi</taxon>
        <taxon>Dikarya</taxon>
        <taxon>Ascomycota</taxon>
        <taxon>Pezizomycotina</taxon>
        <taxon>Sordariomycetes</taxon>
        <taxon>Hypocreomycetidae</taxon>
        <taxon>Hypocreales</taxon>
        <taxon>Clavicipitaceae</taxon>
        <taxon>Pochonia</taxon>
    </lineage>
</organism>
<name>A0A179F0R6_METCM</name>
<evidence type="ECO:0000313" key="2">
    <source>
        <dbReference type="Proteomes" id="UP000078397"/>
    </source>
</evidence>
<gene>
    <name evidence="1" type="ORF">VFPPC_11966</name>
</gene>